<gene>
    <name evidence="2" type="ORF">HQN59_08575</name>
</gene>
<reference evidence="2 3" key="1">
    <citation type="submission" date="2020-06" db="EMBL/GenBank/DDBJ databases">
        <title>Schlegella sp. ID0723 isolated from air conditioner.</title>
        <authorList>
            <person name="Kim D.Y."/>
            <person name="Kim D.-U."/>
        </authorList>
    </citation>
    <scope>NUCLEOTIDE SEQUENCE [LARGE SCALE GENOMIC DNA]</scope>
    <source>
        <strain evidence="2 3">ID0723</strain>
    </source>
</reference>
<accession>A0A7Y6NMD7</accession>
<dbReference type="Proteomes" id="UP000529637">
    <property type="component" value="Unassembled WGS sequence"/>
</dbReference>
<name>A0A7Y6NMD7_9BURK</name>
<feature type="chain" id="PRO_5031381897" evidence="1">
    <location>
        <begin position="30"/>
        <end position="359"/>
    </location>
</feature>
<dbReference type="AlphaFoldDB" id="A0A7Y6NMD7"/>
<feature type="signal peptide" evidence="1">
    <location>
        <begin position="1"/>
        <end position="29"/>
    </location>
</feature>
<keyword evidence="3" id="KW-1185">Reference proteome</keyword>
<organism evidence="2 3">
    <name type="scientific">Piscinibacter koreensis</name>
    <dbReference type="NCBI Taxonomy" id="2742824"/>
    <lineage>
        <taxon>Bacteria</taxon>
        <taxon>Pseudomonadati</taxon>
        <taxon>Pseudomonadota</taxon>
        <taxon>Betaproteobacteria</taxon>
        <taxon>Burkholderiales</taxon>
        <taxon>Sphaerotilaceae</taxon>
        <taxon>Piscinibacter</taxon>
    </lineage>
</organism>
<protein>
    <submittedName>
        <fullName evidence="2">Uncharacterized protein</fullName>
    </submittedName>
</protein>
<evidence type="ECO:0000313" key="3">
    <source>
        <dbReference type="Proteomes" id="UP000529637"/>
    </source>
</evidence>
<proteinExistence type="predicted"/>
<evidence type="ECO:0000313" key="2">
    <source>
        <dbReference type="EMBL" id="NUZ05817.1"/>
    </source>
</evidence>
<comment type="caution">
    <text evidence="2">The sequence shown here is derived from an EMBL/GenBank/DDBJ whole genome shotgun (WGS) entry which is preliminary data.</text>
</comment>
<dbReference type="RefSeq" id="WP_176068116.1">
    <property type="nucleotide sequence ID" value="NZ_JABWMJ010000003.1"/>
</dbReference>
<evidence type="ECO:0000256" key="1">
    <source>
        <dbReference type="SAM" id="SignalP"/>
    </source>
</evidence>
<keyword evidence="1" id="KW-0732">Signal</keyword>
<dbReference type="EMBL" id="JABWMJ010000003">
    <property type="protein sequence ID" value="NUZ05817.1"/>
    <property type="molecule type" value="Genomic_DNA"/>
</dbReference>
<sequence>MTFRTLRAAATRLVPALVAALLASSAAHAQGYSMADLDALVTRREYAEAVARLKDVAPTQRSAAWDALAVKAIVGVSEAMRSDCERAYELVKELRAQFGSVATNPVLLARQVEFGVCHLKEMRSFADRRGREQMIGEVLALSPAAIVPLYGEARHVAGEERALQWIAADPDAVRANARLKTTLLERAGAAGVAPARRADIVATLKRLGWYDDWVRGATARLDELGAAFMRGNFGASTGESVAEALREAGHPNDLPVARVYVPLGLRLAPVRARARLDRVAALSPAALRQAEREMIDARPEHAFWFEGDEWEGAPWAEVRRLFPVLASTAIAECEAFRRDPARQPVHVWRSSCRWIVPGG</sequence>